<feature type="transmembrane region" description="Helical" evidence="1">
    <location>
        <begin position="81"/>
        <end position="104"/>
    </location>
</feature>
<proteinExistence type="predicted"/>
<sequence>MGFLTPPFAVMCIFLFINSMGMHLFFPLSDGIGMSLIKDEEVGKKMGRYKGVSTAFSMLASVAVFIGFRTGFFSLTAPVKIIFLIAAVIFVVVFILLIYMNSIVKVPIKEERKLKFTFRKEYKYYYILAIMTGVQKQIMAVYGPWVLIDLLSKKADTIAILGIIGSFIGIFFIPALGRWLDRYGIRKMLYVDAISFIVVYIAYGFLASGFSTGILSKVGIPVILTFVLIILDRMSMQMSMIKTIYLRSIAVDQSEITSTLSFGMSMDHIVSIICAYIGGIIWTSFGPQYIFFFAAAASLVNLAVAKVAVIKEETGIKTEVKAQSAITK</sequence>
<dbReference type="EMBL" id="VSSQ01027165">
    <property type="protein sequence ID" value="MPM76261.1"/>
    <property type="molecule type" value="Genomic_DNA"/>
</dbReference>
<keyword evidence="1" id="KW-1133">Transmembrane helix</keyword>
<feature type="transmembrane region" description="Helical" evidence="1">
    <location>
        <begin position="6"/>
        <end position="28"/>
    </location>
</feature>
<dbReference type="Pfam" id="PF07690">
    <property type="entry name" value="MFS_1"/>
    <property type="match status" value="1"/>
</dbReference>
<keyword evidence="1" id="KW-0472">Membrane</keyword>
<feature type="transmembrane region" description="Helical" evidence="1">
    <location>
        <begin position="124"/>
        <end position="145"/>
    </location>
</feature>
<dbReference type="GO" id="GO:0022857">
    <property type="term" value="F:transmembrane transporter activity"/>
    <property type="evidence" value="ECO:0007669"/>
    <property type="project" value="InterPro"/>
</dbReference>
<keyword evidence="1" id="KW-0812">Transmembrane</keyword>
<dbReference type="AlphaFoldDB" id="A0A645CH41"/>
<accession>A0A645CH41</accession>
<feature type="transmembrane region" description="Helical" evidence="1">
    <location>
        <begin position="214"/>
        <end position="231"/>
    </location>
</feature>
<feature type="transmembrane region" description="Helical" evidence="1">
    <location>
        <begin position="49"/>
        <end position="69"/>
    </location>
</feature>
<evidence type="ECO:0000256" key="1">
    <source>
        <dbReference type="SAM" id="Phobius"/>
    </source>
</evidence>
<dbReference type="InterPro" id="IPR011701">
    <property type="entry name" value="MFS"/>
</dbReference>
<comment type="caution">
    <text evidence="2">The sequence shown here is derived from an EMBL/GenBank/DDBJ whole genome shotgun (WGS) entry which is preliminary data.</text>
</comment>
<name>A0A645CH41_9ZZZZ</name>
<feature type="transmembrane region" description="Helical" evidence="1">
    <location>
        <begin position="157"/>
        <end position="177"/>
    </location>
</feature>
<dbReference type="Gene3D" id="1.20.1250.20">
    <property type="entry name" value="MFS general substrate transporter like domains"/>
    <property type="match status" value="1"/>
</dbReference>
<organism evidence="2">
    <name type="scientific">bioreactor metagenome</name>
    <dbReference type="NCBI Taxonomy" id="1076179"/>
    <lineage>
        <taxon>unclassified sequences</taxon>
        <taxon>metagenomes</taxon>
        <taxon>ecological metagenomes</taxon>
    </lineage>
</organism>
<gene>
    <name evidence="2" type="ORF">SDC9_123258</name>
</gene>
<feature type="transmembrane region" description="Helical" evidence="1">
    <location>
        <begin position="289"/>
        <end position="309"/>
    </location>
</feature>
<dbReference type="SUPFAM" id="SSF103473">
    <property type="entry name" value="MFS general substrate transporter"/>
    <property type="match status" value="1"/>
</dbReference>
<evidence type="ECO:0008006" key="3">
    <source>
        <dbReference type="Google" id="ProtNLM"/>
    </source>
</evidence>
<reference evidence="2" key="1">
    <citation type="submission" date="2019-08" db="EMBL/GenBank/DDBJ databases">
        <authorList>
            <person name="Kucharzyk K."/>
            <person name="Murdoch R.W."/>
            <person name="Higgins S."/>
            <person name="Loffler F."/>
        </authorList>
    </citation>
    <scope>NUCLEOTIDE SEQUENCE</scope>
</reference>
<dbReference type="InterPro" id="IPR036259">
    <property type="entry name" value="MFS_trans_sf"/>
</dbReference>
<evidence type="ECO:0000313" key="2">
    <source>
        <dbReference type="EMBL" id="MPM76261.1"/>
    </source>
</evidence>
<protein>
    <recommendedName>
        <fullName evidence="3">Major facilitator superfamily (MFS) profile domain-containing protein</fullName>
    </recommendedName>
</protein>
<feature type="transmembrane region" description="Helical" evidence="1">
    <location>
        <begin position="266"/>
        <end position="283"/>
    </location>
</feature>
<feature type="transmembrane region" description="Helical" evidence="1">
    <location>
        <begin position="189"/>
        <end position="208"/>
    </location>
</feature>